<dbReference type="NCBIfam" id="TIGR02595">
    <property type="entry name" value="PEP_CTERM"/>
    <property type="match status" value="1"/>
</dbReference>
<dbReference type="Gene3D" id="2.60.120.260">
    <property type="entry name" value="Galactose-binding domain-like"/>
    <property type="match status" value="1"/>
</dbReference>
<feature type="compositionally biased region" description="Polar residues" evidence="1">
    <location>
        <begin position="45"/>
        <end position="55"/>
    </location>
</feature>
<feature type="region of interest" description="Disordered" evidence="1">
    <location>
        <begin position="33"/>
        <end position="60"/>
    </location>
</feature>
<accession>A0ABT3GK49</accession>
<sequence length="251" mass="25977">MKNTLATVLTLAASLACSSAAVVSISPLTNPSFEGPAKADGVQDETMTGWTSSPDGSRVENPATTLFGNQFAGNTTNVPNGIQDFVLFRTSTGGLGSAYQALQGTTGANPITHILTANEAAGQTIQVTFWAGRGLLLNTYEDTNMGFTVGLQGGTTFTTYASASYEKLGSTGFGTALNLAKNEWRQITVDFTMPGAPTNGSENLVLSFGLTGANATSIHLDNVSVTLIPEPASASLLGLAGMLGLMARRRR</sequence>
<evidence type="ECO:0000313" key="4">
    <source>
        <dbReference type="Proteomes" id="UP001320876"/>
    </source>
</evidence>
<protein>
    <submittedName>
        <fullName evidence="3">PEP-CTERM sorting domain-containing protein</fullName>
    </submittedName>
</protein>
<keyword evidence="4" id="KW-1185">Reference proteome</keyword>
<comment type="caution">
    <text evidence="3">The sequence shown here is derived from an EMBL/GenBank/DDBJ whole genome shotgun (WGS) entry which is preliminary data.</text>
</comment>
<evidence type="ECO:0000313" key="3">
    <source>
        <dbReference type="EMBL" id="MCW1923895.1"/>
    </source>
</evidence>
<dbReference type="RefSeq" id="WP_264488001.1">
    <property type="nucleotide sequence ID" value="NZ_JAPDDT010000006.1"/>
</dbReference>
<proteinExistence type="predicted"/>
<feature type="chain" id="PRO_5047254922" evidence="2">
    <location>
        <begin position="22"/>
        <end position="251"/>
    </location>
</feature>
<dbReference type="Proteomes" id="UP001320876">
    <property type="component" value="Unassembled WGS sequence"/>
</dbReference>
<gene>
    <name evidence="3" type="ORF">OKA05_15105</name>
</gene>
<evidence type="ECO:0000256" key="1">
    <source>
        <dbReference type="SAM" id="MobiDB-lite"/>
    </source>
</evidence>
<keyword evidence="2" id="KW-0732">Signal</keyword>
<dbReference type="InterPro" id="IPR013424">
    <property type="entry name" value="Ice-binding_C"/>
</dbReference>
<evidence type="ECO:0000256" key="2">
    <source>
        <dbReference type="SAM" id="SignalP"/>
    </source>
</evidence>
<feature type="signal peptide" evidence="2">
    <location>
        <begin position="1"/>
        <end position="21"/>
    </location>
</feature>
<dbReference type="EMBL" id="JAPDDT010000006">
    <property type="protein sequence ID" value="MCW1923895.1"/>
    <property type="molecule type" value="Genomic_DNA"/>
</dbReference>
<dbReference type="PROSITE" id="PS51257">
    <property type="entry name" value="PROKAR_LIPOPROTEIN"/>
    <property type="match status" value="1"/>
</dbReference>
<name>A0ABT3GK49_9BACT</name>
<organism evidence="3 4">
    <name type="scientific">Luteolibacter arcticus</name>
    <dbReference type="NCBI Taxonomy" id="1581411"/>
    <lineage>
        <taxon>Bacteria</taxon>
        <taxon>Pseudomonadati</taxon>
        <taxon>Verrucomicrobiota</taxon>
        <taxon>Verrucomicrobiia</taxon>
        <taxon>Verrucomicrobiales</taxon>
        <taxon>Verrucomicrobiaceae</taxon>
        <taxon>Luteolibacter</taxon>
    </lineage>
</organism>
<reference evidence="3 4" key="1">
    <citation type="submission" date="2022-10" db="EMBL/GenBank/DDBJ databases">
        <title>Luteolibacter arcticus strain CCTCC AB 2014275, whole genome shotgun sequencing project.</title>
        <authorList>
            <person name="Zhao G."/>
            <person name="Shen L."/>
        </authorList>
    </citation>
    <scope>NUCLEOTIDE SEQUENCE [LARGE SCALE GENOMIC DNA]</scope>
    <source>
        <strain evidence="3 4">CCTCC AB 2014275</strain>
    </source>
</reference>